<sequence>MKAKTGLTLDDLVHISPKYKDALIIRLFDFEVKYIPGPKNVVADALSRKPPRPSNHVEKESEEDIDD</sequence>
<accession>A0A3S4BHM6</accession>
<dbReference type="Proteomes" id="UP000289323">
    <property type="component" value="Unassembled WGS sequence"/>
</dbReference>
<evidence type="ECO:0000313" key="2">
    <source>
        <dbReference type="EMBL" id="SPQ20416.1"/>
    </source>
</evidence>
<dbReference type="EMBL" id="OUUZ01000004">
    <property type="protein sequence ID" value="SPQ20416.1"/>
    <property type="molecule type" value="Genomic_DNA"/>
</dbReference>
<organism evidence="2 3">
    <name type="scientific">Thermothielavioides terrestris</name>
    <dbReference type="NCBI Taxonomy" id="2587410"/>
    <lineage>
        <taxon>Eukaryota</taxon>
        <taxon>Fungi</taxon>
        <taxon>Dikarya</taxon>
        <taxon>Ascomycota</taxon>
        <taxon>Pezizomycotina</taxon>
        <taxon>Sordariomycetes</taxon>
        <taxon>Sordariomycetidae</taxon>
        <taxon>Sordariales</taxon>
        <taxon>Chaetomiaceae</taxon>
        <taxon>Thermothielavioides</taxon>
    </lineage>
</organism>
<name>A0A3S4BHM6_9PEZI</name>
<evidence type="ECO:0000313" key="3">
    <source>
        <dbReference type="Proteomes" id="UP000289323"/>
    </source>
</evidence>
<gene>
    <name evidence="2" type="ORF">TT172_LOCUS2835</name>
</gene>
<protein>
    <submittedName>
        <fullName evidence="2">27cf5094-936e-4403-8218-653424d643d2</fullName>
    </submittedName>
</protein>
<evidence type="ECO:0000256" key="1">
    <source>
        <dbReference type="SAM" id="MobiDB-lite"/>
    </source>
</evidence>
<reference evidence="2 3" key="1">
    <citation type="submission" date="2018-04" db="EMBL/GenBank/DDBJ databases">
        <authorList>
            <person name="Huttner S."/>
            <person name="Dainat J."/>
        </authorList>
    </citation>
    <scope>NUCLEOTIDE SEQUENCE [LARGE SCALE GENOMIC DNA]</scope>
</reference>
<dbReference type="AlphaFoldDB" id="A0A3S4BHM6"/>
<proteinExistence type="predicted"/>
<feature type="region of interest" description="Disordered" evidence="1">
    <location>
        <begin position="43"/>
        <end position="67"/>
    </location>
</feature>